<feature type="region of interest" description="Disordered" evidence="1">
    <location>
        <begin position="182"/>
        <end position="205"/>
    </location>
</feature>
<dbReference type="Proteomes" id="UP000738349">
    <property type="component" value="Unassembled WGS sequence"/>
</dbReference>
<reference evidence="2" key="1">
    <citation type="journal article" date="2021" name="Nat. Commun.">
        <title>Genetic determinants of endophytism in the Arabidopsis root mycobiome.</title>
        <authorList>
            <person name="Mesny F."/>
            <person name="Miyauchi S."/>
            <person name="Thiergart T."/>
            <person name="Pickel B."/>
            <person name="Atanasova L."/>
            <person name="Karlsson M."/>
            <person name="Huettel B."/>
            <person name="Barry K.W."/>
            <person name="Haridas S."/>
            <person name="Chen C."/>
            <person name="Bauer D."/>
            <person name="Andreopoulos W."/>
            <person name="Pangilinan J."/>
            <person name="LaButti K."/>
            <person name="Riley R."/>
            <person name="Lipzen A."/>
            <person name="Clum A."/>
            <person name="Drula E."/>
            <person name="Henrissat B."/>
            <person name="Kohler A."/>
            <person name="Grigoriev I.V."/>
            <person name="Martin F.M."/>
            <person name="Hacquard S."/>
        </authorList>
    </citation>
    <scope>NUCLEOTIDE SEQUENCE</scope>
    <source>
        <strain evidence="2">MPI-CAGE-AT-0147</strain>
    </source>
</reference>
<keyword evidence="3" id="KW-1185">Reference proteome</keyword>
<organism evidence="2 3">
    <name type="scientific">Dactylonectria macrodidyma</name>
    <dbReference type="NCBI Taxonomy" id="307937"/>
    <lineage>
        <taxon>Eukaryota</taxon>
        <taxon>Fungi</taxon>
        <taxon>Dikarya</taxon>
        <taxon>Ascomycota</taxon>
        <taxon>Pezizomycotina</taxon>
        <taxon>Sordariomycetes</taxon>
        <taxon>Hypocreomycetidae</taxon>
        <taxon>Hypocreales</taxon>
        <taxon>Nectriaceae</taxon>
        <taxon>Dactylonectria</taxon>
    </lineage>
</organism>
<sequence length="205" mass="22718">MMLFINDTLSSQTERKGEGGKGRARRSQGPCKSFAQTRHACKEQGIYLEMVRGGWVEGRTDGGAATVVCCCIPDSRCVATRRPIFTTMTDLQKNKQTCTFDFLVLSRGNKNKRNGAGRATASASASCTRPNLLMVVAPHHAECRTYVHHEQAKPDTRENSPWLVRLRINTLSLANIVSETRATDSLRPSPMPSSSSNLFIRRSWS</sequence>
<gene>
    <name evidence="2" type="ORF">EDB81DRAFT_178842</name>
</gene>
<accession>A0A9P9FQK8</accession>
<proteinExistence type="predicted"/>
<evidence type="ECO:0000313" key="2">
    <source>
        <dbReference type="EMBL" id="KAH7170759.1"/>
    </source>
</evidence>
<feature type="region of interest" description="Disordered" evidence="1">
    <location>
        <begin position="1"/>
        <end position="30"/>
    </location>
</feature>
<dbReference type="EMBL" id="JAGMUV010000002">
    <property type="protein sequence ID" value="KAH7170759.1"/>
    <property type="molecule type" value="Genomic_DNA"/>
</dbReference>
<protein>
    <submittedName>
        <fullName evidence="2">Uncharacterized protein</fullName>
    </submittedName>
</protein>
<dbReference type="AlphaFoldDB" id="A0A9P9FQK8"/>
<comment type="caution">
    <text evidence="2">The sequence shown here is derived from an EMBL/GenBank/DDBJ whole genome shotgun (WGS) entry which is preliminary data.</text>
</comment>
<evidence type="ECO:0000313" key="3">
    <source>
        <dbReference type="Proteomes" id="UP000738349"/>
    </source>
</evidence>
<name>A0A9P9FQK8_9HYPO</name>
<evidence type="ECO:0000256" key="1">
    <source>
        <dbReference type="SAM" id="MobiDB-lite"/>
    </source>
</evidence>